<keyword evidence="4 6" id="KW-1133">Transmembrane helix</keyword>
<gene>
    <name evidence="7" type="ORF">MOX91_08565</name>
</gene>
<protein>
    <submittedName>
        <fullName evidence="7">LysE family translocator</fullName>
    </submittedName>
</protein>
<evidence type="ECO:0000256" key="5">
    <source>
        <dbReference type="ARBA" id="ARBA00023136"/>
    </source>
</evidence>
<feature type="transmembrane region" description="Helical" evidence="6">
    <location>
        <begin position="6"/>
        <end position="26"/>
    </location>
</feature>
<proteinExistence type="predicted"/>
<dbReference type="RefSeq" id="WP_370397672.1">
    <property type="nucleotide sequence ID" value="NZ_JALBUT010000011.1"/>
</dbReference>
<evidence type="ECO:0000313" key="7">
    <source>
        <dbReference type="EMBL" id="MDX8416219.1"/>
    </source>
</evidence>
<reference evidence="7 8" key="1">
    <citation type="submission" date="2022-03" db="EMBL/GenBank/DDBJ databases">
        <title>Novel taxa within the pig intestine.</title>
        <authorList>
            <person name="Wylensek D."/>
            <person name="Bishof K."/>
            <person name="Afrizal A."/>
            <person name="Clavel T."/>
        </authorList>
    </citation>
    <scope>NUCLEOTIDE SEQUENCE [LARGE SCALE GENOMIC DNA]</scope>
    <source>
        <strain evidence="7 8">CLA-KB-P66</strain>
    </source>
</reference>
<feature type="transmembrane region" description="Helical" evidence="6">
    <location>
        <begin position="110"/>
        <end position="131"/>
    </location>
</feature>
<feature type="transmembrane region" description="Helical" evidence="6">
    <location>
        <begin position="143"/>
        <end position="169"/>
    </location>
</feature>
<keyword evidence="5 6" id="KW-0472">Membrane</keyword>
<comment type="subcellular location">
    <subcellularLocation>
        <location evidence="1">Cell membrane</location>
        <topology evidence="1">Multi-pass membrane protein</topology>
    </subcellularLocation>
</comment>
<feature type="transmembrane region" description="Helical" evidence="6">
    <location>
        <begin position="68"/>
        <end position="89"/>
    </location>
</feature>
<feature type="transmembrane region" description="Helical" evidence="6">
    <location>
        <begin position="38"/>
        <end position="62"/>
    </location>
</feature>
<evidence type="ECO:0000256" key="3">
    <source>
        <dbReference type="ARBA" id="ARBA00022692"/>
    </source>
</evidence>
<dbReference type="PIRSF" id="PIRSF006324">
    <property type="entry name" value="LeuE"/>
    <property type="match status" value="1"/>
</dbReference>
<evidence type="ECO:0000256" key="2">
    <source>
        <dbReference type="ARBA" id="ARBA00022475"/>
    </source>
</evidence>
<dbReference type="PANTHER" id="PTHR30086:SF20">
    <property type="entry name" value="ARGININE EXPORTER PROTEIN ARGO-RELATED"/>
    <property type="match status" value="1"/>
</dbReference>
<dbReference type="EMBL" id="JALBUT010000011">
    <property type="protein sequence ID" value="MDX8416219.1"/>
    <property type="molecule type" value="Genomic_DNA"/>
</dbReference>
<feature type="transmembrane region" description="Helical" evidence="6">
    <location>
        <begin position="181"/>
        <end position="202"/>
    </location>
</feature>
<keyword evidence="2" id="KW-1003">Cell membrane</keyword>
<dbReference type="InterPro" id="IPR001123">
    <property type="entry name" value="LeuE-type"/>
</dbReference>
<keyword evidence="8" id="KW-1185">Reference proteome</keyword>
<name>A0ABU4WLD3_9BACT</name>
<dbReference type="Proteomes" id="UP001275932">
    <property type="component" value="Unassembled WGS sequence"/>
</dbReference>
<dbReference type="PANTHER" id="PTHR30086">
    <property type="entry name" value="ARGININE EXPORTER PROTEIN ARGO"/>
    <property type="match status" value="1"/>
</dbReference>
<evidence type="ECO:0000313" key="8">
    <source>
        <dbReference type="Proteomes" id="UP001275932"/>
    </source>
</evidence>
<evidence type="ECO:0000256" key="6">
    <source>
        <dbReference type="SAM" id="Phobius"/>
    </source>
</evidence>
<keyword evidence="3 6" id="KW-0812">Transmembrane</keyword>
<evidence type="ECO:0000256" key="4">
    <source>
        <dbReference type="ARBA" id="ARBA00022989"/>
    </source>
</evidence>
<organism evidence="7 8">
    <name type="scientific">Intestinicryptomonas porci</name>
    <dbReference type="NCBI Taxonomy" id="2926320"/>
    <lineage>
        <taxon>Bacteria</taxon>
        <taxon>Pseudomonadati</taxon>
        <taxon>Verrucomicrobiota</taxon>
        <taxon>Opitutia</taxon>
        <taxon>Opitutales</taxon>
        <taxon>Intestinicryptomonaceae</taxon>
        <taxon>Intestinicryptomonas</taxon>
    </lineage>
</organism>
<sequence length="209" mass="22754">MNLYISFFAASLALAIMPGPDNLFVLAESLAKGAKRGILITVGLCLGICMHTALCATGISLVISQTPSLYVCLQFLGACYLAILAFEASRETPKAAEVKTDTKSENMLKTLLRGFLMNALNPKVALFFLALMPQFIREGDISIPVQFVILGGIFMLSVLVVFNAISLLASKFANLIKSFKFLLIMKWVRVILFSSISFAMLVESVKIIS</sequence>
<accession>A0ABU4WLD3</accession>
<dbReference type="Pfam" id="PF01810">
    <property type="entry name" value="LysE"/>
    <property type="match status" value="1"/>
</dbReference>
<evidence type="ECO:0000256" key="1">
    <source>
        <dbReference type="ARBA" id="ARBA00004651"/>
    </source>
</evidence>
<comment type="caution">
    <text evidence="7">The sequence shown here is derived from an EMBL/GenBank/DDBJ whole genome shotgun (WGS) entry which is preliminary data.</text>
</comment>